<keyword evidence="2" id="KW-0813">Transport</keyword>
<comment type="subcellular location">
    <subcellularLocation>
        <location evidence="1">Cell membrane</location>
        <topology evidence="1">Multi-pass membrane protein</topology>
    </subcellularLocation>
</comment>
<dbReference type="GO" id="GO:0005886">
    <property type="term" value="C:plasma membrane"/>
    <property type="evidence" value="ECO:0007669"/>
    <property type="project" value="UniProtKB-SubCell"/>
</dbReference>
<feature type="transmembrane region" description="Helical" evidence="7">
    <location>
        <begin position="27"/>
        <end position="49"/>
    </location>
</feature>
<dbReference type="SUPFAM" id="SSF103473">
    <property type="entry name" value="MFS general substrate transporter"/>
    <property type="match status" value="1"/>
</dbReference>
<evidence type="ECO:0000256" key="3">
    <source>
        <dbReference type="ARBA" id="ARBA00022475"/>
    </source>
</evidence>
<sequence length="464" mass="50150">MLIQDSQSLSGQEMARRASPGSENLRAVTLSSVLGAVIEWYDFFLYGVVAGVVLNRLYFPQADAVVSTMLAYSTFALGFVARPIGGVIFGHFGDRLGRKKMLMLTLLLMGGATVMIGLVPTYSSIGIAAPLLLLACRIVQGIGLGGEWGGAVLMTYESAPVDKRGFYASLPQIGMSLGLVLASGVVAVLSYTLDDAQFLAWGWRSAFIASGVLVIVTFYMRKHVAETDDFSKAKKTKHDALPIIDVFRRYPRTVLACMGARVIDGVFFNVFGVFSIHYLTETLHFPRTTALLGVVFGAAVMSFFIPFWGRVSDKVGQPIVYGIGALLAGLSAYPAFMLMHGSNGSALPVWIAIIIPFGVFHAAVFGTMSSLFSEAFEPDVRYSGISFVYQFAGVFAGGLTPVAATYLTGLQSGKPWYLCAYVLAAGTLSALCCAWLARHRKSPHCERARARDLTATRQHRMETL</sequence>
<feature type="transmembrane region" description="Helical" evidence="7">
    <location>
        <begin position="69"/>
        <end position="89"/>
    </location>
</feature>
<evidence type="ECO:0000256" key="4">
    <source>
        <dbReference type="ARBA" id="ARBA00022692"/>
    </source>
</evidence>
<dbReference type="GO" id="GO:0022857">
    <property type="term" value="F:transmembrane transporter activity"/>
    <property type="evidence" value="ECO:0007669"/>
    <property type="project" value="InterPro"/>
</dbReference>
<accession>A0A158KB53</accession>
<dbReference type="Pfam" id="PF07690">
    <property type="entry name" value="MFS_1"/>
    <property type="match status" value="1"/>
</dbReference>
<feature type="transmembrane region" description="Helical" evidence="7">
    <location>
        <begin position="387"/>
        <end position="409"/>
    </location>
</feature>
<feature type="transmembrane region" description="Helical" evidence="7">
    <location>
        <begin position="101"/>
        <end position="119"/>
    </location>
</feature>
<dbReference type="Pfam" id="PF00083">
    <property type="entry name" value="Sugar_tr"/>
    <property type="match status" value="1"/>
</dbReference>
<dbReference type="InterPro" id="IPR011701">
    <property type="entry name" value="MFS"/>
</dbReference>
<feature type="transmembrane region" description="Helical" evidence="7">
    <location>
        <begin position="201"/>
        <end position="220"/>
    </location>
</feature>
<feature type="transmembrane region" description="Helical" evidence="7">
    <location>
        <begin position="166"/>
        <end position="189"/>
    </location>
</feature>
<dbReference type="CDD" id="cd17369">
    <property type="entry name" value="MFS_ShiA_like"/>
    <property type="match status" value="1"/>
</dbReference>
<evidence type="ECO:0000313" key="10">
    <source>
        <dbReference type="Proteomes" id="UP000055019"/>
    </source>
</evidence>
<dbReference type="PANTHER" id="PTHR43045">
    <property type="entry name" value="SHIKIMATE TRANSPORTER"/>
    <property type="match status" value="1"/>
</dbReference>
<name>A0A158KB53_9BURK</name>
<dbReference type="PROSITE" id="PS50850">
    <property type="entry name" value="MFS"/>
    <property type="match status" value="1"/>
</dbReference>
<evidence type="ECO:0000256" key="6">
    <source>
        <dbReference type="ARBA" id="ARBA00023136"/>
    </source>
</evidence>
<dbReference type="FunFam" id="1.20.1250.20:FF:000001">
    <property type="entry name" value="Dicarboxylate MFS transporter"/>
    <property type="match status" value="1"/>
</dbReference>
<feature type="transmembrane region" description="Helical" evidence="7">
    <location>
        <begin position="347"/>
        <end position="366"/>
    </location>
</feature>
<feature type="domain" description="Major facilitator superfamily (MFS) profile" evidence="8">
    <location>
        <begin position="28"/>
        <end position="442"/>
    </location>
</feature>
<keyword evidence="10" id="KW-1185">Reference proteome</keyword>
<protein>
    <submittedName>
        <fullName evidence="9">Major facilitator transporter</fullName>
    </submittedName>
</protein>
<dbReference type="InterPro" id="IPR020846">
    <property type="entry name" value="MFS_dom"/>
</dbReference>
<evidence type="ECO:0000256" key="2">
    <source>
        <dbReference type="ARBA" id="ARBA00022448"/>
    </source>
</evidence>
<evidence type="ECO:0000256" key="1">
    <source>
        <dbReference type="ARBA" id="ARBA00004651"/>
    </source>
</evidence>
<feature type="transmembrane region" description="Helical" evidence="7">
    <location>
        <begin position="125"/>
        <end position="145"/>
    </location>
</feature>
<dbReference type="EMBL" id="FCOM02000028">
    <property type="protein sequence ID" value="SAL77760.1"/>
    <property type="molecule type" value="Genomic_DNA"/>
</dbReference>
<evidence type="ECO:0000259" key="8">
    <source>
        <dbReference type="PROSITE" id="PS50850"/>
    </source>
</evidence>
<keyword evidence="3" id="KW-1003">Cell membrane</keyword>
<dbReference type="AlphaFoldDB" id="A0A158KB53"/>
<feature type="transmembrane region" description="Helical" evidence="7">
    <location>
        <begin position="290"/>
        <end position="308"/>
    </location>
</feature>
<evidence type="ECO:0000256" key="7">
    <source>
        <dbReference type="SAM" id="Phobius"/>
    </source>
</evidence>
<feature type="transmembrane region" description="Helical" evidence="7">
    <location>
        <begin position="320"/>
        <end position="341"/>
    </location>
</feature>
<dbReference type="Gene3D" id="1.20.1250.20">
    <property type="entry name" value="MFS general substrate transporter like domains"/>
    <property type="match status" value="2"/>
</dbReference>
<keyword evidence="4 7" id="KW-0812">Transmembrane</keyword>
<organism evidence="9 10">
    <name type="scientific">Caballeronia arvi</name>
    <dbReference type="NCBI Taxonomy" id="1777135"/>
    <lineage>
        <taxon>Bacteria</taxon>
        <taxon>Pseudomonadati</taxon>
        <taxon>Pseudomonadota</taxon>
        <taxon>Betaproteobacteria</taxon>
        <taxon>Burkholderiales</taxon>
        <taxon>Burkholderiaceae</taxon>
        <taxon>Caballeronia</taxon>
    </lineage>
</organism>
<evidence type="ECO:0000256" key="5">
    <source>
        <dbReference type="ARBA" id="ARBA00022989"/>
    </source>
</evidence>
<gene>
    <name evidence="9" type="ORF">AWB74_05225</name>
</gene>
<keyword evidence="5 7" id="KW-1133">Transmembrane helix</keyword>
<dbReference type="Proteomes" id="UP000055019">
    <property type="component" value="Unassembled WGS sequence"/>
</dbReference>
<comment type="caution">
    <text evidence="9">The sequence shown here is derived from an EMBL/GenBank/DDBJ whole genome shotgun (WGS) entry which is preliminary data.</text>
</comment>
<dbReference type="OrthoDB" id="6766492at2"/>
<feature type="transmembrane region" description="Helical" evidence="7">
    <location>
        <begin position="254"/>
        <end position="278"/>
    </location>
</feature>
<proteinExistence type="predicted"/>
<dbReference type="InterPro" id="IPR005828">
    <property type="entry name" value="MFS_sugar_transport-like"/>
</dbReference>
<reference evidence="9" key="1">
    <citation type="submission" date="2016-01" db="EMBL/GenBank/DDBJ databases">
        <authorList>
            <person name="Peeters C."/>
        </authorList>
    </citation>
    <scope>NUCLEOTIDE SEQUENCE [LARGE SCALE GENOMIC DNA]</scope>
    <source>
        <strain evidence="9">LMG 29317</strain>
    </source>
</reference>
<dbReference type="InterPro" id="IPR036259">
    <property type="entry name" value="MFS_trans_sf"/>
</dbReference>
<feature type="transmembrane region" description="Helical" evidence="7">
    <location>
        <begin position="415"/>
        <end position="437"/>
    </location>
</feature>
<keyword evidence="6 7" id="KW-0472">Membrane</keyword>
<dbReference type="PANTHER" id="PTHR43045:SF1">
    <property type="entry name" value="SHIKIMATE TRANSPORTER"/>
    <property type="match status" value="1"/>
</dbReference>
<evidence type="ECO:0000313" key="9">
    <source>
        <dbReference type="EMBL" id="SAL77760.1"/>
    </source>
</evidence>